<feature type="region of interest" description="Disordered" evidence="2">
    <location>
        <begin position="487"/>
        <end position="510"/>
    </location>
</feature>
<feature type="region of interest" description="Disordered" evidence="2">
    <location>
        <begin position="1"/>
        <end position="47"/>
    </location>
</feature>
<evidence type="ECO:0000313" key="6">
    <source>
        <dbReference type="Proteomes" id="UP000826234"/>
    </source>
</evidence>
<feature type="compositionally biased region" description="Polar residues" evidence="2">
    <location>
        <begin position="879"/>
        <end position="889"/>
    </location>
</feature>
<dbReference type="EMBL" id="JAIPUX010000439">
    <property type="protein sequence ID" value="KAH0629202.1"/>
    <property type="molecule type" value="Genomic_DNA"/>
</dbReference>
<feature type="coiled-coil region" evidence="1">
    <location>
        <begin position="1278"/>
        <end position="1343"/>
    </location>
</feature>
<dbReference type="Proteomes" id="UP000826234">
    <property type="component" value="Unassembled WGS sequence"/>
</dbReference>
<feature type="domain" description="FAM186A/B N-terminal" evidence="4">
    <location>
        <begin position="61"/>
        <end position="306"/>
    </location>
</feature>
<feature type="region of interest" description="Disordered" evidence="2">
    <location>
        <begin position="964"/>
        <end position="1017"/>
    </location>
</feature>
<feature type="compositionally biased region" description="Low complexity" evidence="2">
    <location>
        <begin position="1131"/>
        <end position="1145"/>
    </location>
</feature>
<reference evidence="5 6" key="1">
    <citation type="journal article" date="2022" name="Gigascience">
        <title>A chromosome-level genome assembly and annotation of the desert horned lizard, Phrynosoma platyrhinos, provides insight into chromosomal rearrangements among reptiles.</title>
        <authorList>
            <person name="Koochekian N."/>
            <person name="Ascanio A."/>
            <person name="Farleigh K."/>
            <person name="Card D.C."/>
            <person name="Schield D.R."/>
            <person name="Castoe T.A."/>
            <person name="Jezkova T."/>
        </authorList>
    </citation>
    <scope>NUCLEOTIDE SEQUENCE [LARGE SCALE GENOMIC DNA]</scope>
    <source>
        <strain evidence="5">NK-2021</strain>
    </source>
</reference>
<evidence type="ECO:0000259" key="3">
    <source>
        <dbReference type="Pfam" id="PF20865"/>
    </source>
</evidence>
<dbReference type="Pfam" id="PF20865">
    <property type="entry name" value="FAM186A-B_C"/>
    <property type="match status" value="1"/>
</dbReference>
<feature type="region of interest" description="Disordered" evidence="2">
    <location>
        <begin position="557"/>
        <end position="928"/>
    </location>
</feature>
<feature type="compositionally biased region" description="Basic and acidic residues" evidence="2">
    <location>
        <begin position="1039"/>
        <end position="1052"/>
    </location>
</feature>
<comment type="caution">
    <text evidence="5">The sequence shown here is derived from an EMBL/GenBank/DDBJ whole genome shotgun (WGS) entry which is preliminary data.</text>
</comment>
<evidence type="ECO:0000313" key="5">
    <source>
        <dbReference type="EMBL" id="KAH0629202.1"/>
    </source>
</evidence>
<feature type="coiled-coil region" evidence="1">
    <location>
        <begin position="327"/>
        <end position="375"/>
    </location>
</feature>
<feature type="compositionally biased region" description="Basic and acidic residues" evidence="2">
    <location>
        <begin position="717"/>
        <end position="728"/>
    </location>
</feature>
<feature type="region of interest" description="Disordered" evidence="2">
    <location>
        <begin position="1039"/>
        <end position="1065"/>
    </location>
</feature>
<gene>
    <name evidence="5" type="ORF">JD844_011095</name>
</gene>
<feature type="region of interest" description="Disordered" evidence="2">
    <location>
        <begin position="1131"/>
        <end position="1278"/>
    </location>
</feature>
<dbReference type="PANTHER" id="PTHR33590">
    <property type="entry name" value="GLUTENIN, HIGH MOLECULAR WEIGHT SUBUNIT PW212-RELATED PROTEIN"/>
    <property type="match status" value="1"/>
</dbReference>
<sequence length="1816" mass="208232">MDFHKFLAWENLPPPVPKKDDPESSDSSKSGSGSEGESENDVDAKPKAVITKPEITVSSIIEIPPSVRNVLEKLEVSQLERAKKEIAKKLCRIVDNVNRTYERYRKDEGVDPEIEREYQLSQSWEERSRRSHFLDKISDVLQDSILKIQDLQMVLESFKSWYGTLKTIDMREIDAPTDRMVEELEKRLLKSINSIEMNIQHLIKIFHPLLEEKNKPRRKSAPRPGLFKEWRDKVLDKPHDVEPLTPEQMLENEALTLVRIHEMNNMIQEMIDSTLFSKVEALGVKYIAAMVASLVKAFNLLSKQCRSLKIKCESLAILETRKQDPHIGSLQRELRVALEKKAALEIQVQNIEERCKVLLITNEMMQRELQDANERALMGTKVIFPRAAPAKAPTKSPSDTEKAVVKSQPDDEKAVVSQTEAAKEVKSKPDAEKEEKSKMDEKQFTKVPSGLPQKIRSVTFQDKESFFKTLEVETGSLEKLQVVVPKEEQREPLTPLEAIHAPSEPSFTPLEASFTPLEASFTPLEASLTPLEARPQESRISLDVTTEETAVLQMLPEAETAQPLLEAPITEVSPDREPISEEPPETPLEEKVVAVSISTEDEPPFEKEVPPKEKEHVHTGRLKAGQMAKRTSKLGQWKKLQTSLLKKPTKSQEVLPTSPAPHPPPEESAPVTIADKVPEKKPSSKTLEDGGAHKTEAEEESIKGSSPEAAPPVSSRQYEEEVSPKPLEDSGSPKPETEEESIKGSSPEVEPPVSSKESEGEVLPKPLEDESTPKPETEEESIKGSAPEVEPPDLPKPQAEEASAPIPSPEVTRGKRKSSLRSSAGKLVSTLKVKRLVKVMGESMVQKPATAPDSPEKGGIDSLDSSQPISGEGVEDSATDTQEAGQTQAPKRLLGKTKEAREKREMKRTGRMLADVPHPKQEEKTEEIIHGLSTKLQEAAREKGGMIDAETIKEIFAEVAITDRGASPGQGSGSHFTDKQAKSGAAKKYSLLMPGAEQASKKEKRSPSVEGAPCGPDASSLLQEFQAAILASLEDKLEKAKASLEDKPEKAKKGSFASQKHSVRFQPTDPLAQQLFHAIERKLEECFSMKQKSLSGRGRTKSVRSTHSKGELADEEEKEIKVITSSFDSHSALAPLSSPSSFSLSQTEQETPMPHRDPSHLKAWPDQEEKKQEEGEQVTKGQEVLLSRKESSFPCLPKVEEEKEDNLDMISSPREEEHLPEEKDVQRKESWQEGIQEEMKQPSEEQHKQIWGKREPQRKESKAERGRKASQEMDDHKADWYLQLQEQLQREKEQLQEEQERLREERQRLEEEETYLKQWQEMFEAQRKQWEEQEEQRQEQERLWQVQLQHWHHLQQENEEQEQHWARQREQHKEQQVLLQEEVERMKQEYQEYLKIRGKQAEEVWHWNQLKAWHEERQQCWQQEDEEQELKRAQWQEQLARHKEEMETLQQEREEKERELKKWQQEQQEWHEELERRWEKRWEQQLQRWHHQMRKQRAQQLKWQEQSSRLMEKQQEMPRLQVLAPKVKVVEGSVLHQFAKSYKVSSIPRERLLSTTPQITPIPSREFEQDSWELETTWFPKLFSKAEDFPAPGVTEKRYWINIEAQRKNLELLREAAQKAGISTDLRSLTIRLDAAKEAQDGVKMQNLYKKIDNLDAYFKKVLESWMVKQNAVEKKRRRSLEKMIALFAQLRLGTKLHLSDPCPLMVKAGDLTKRETLRMPRLGSVVLKPRVYRSPLISVKKPQDFTFSAVVREPASEQIDSLWKTDITELSIPIGPKTPVSLLWSESCGFPDVPRLLELDISSIRRKPLQNIKTR</sequence>
<feature type="compositionally biased region" description="Basic residues" evidence="2">
    <location>
        <begin position="1098"/>
        <end position="1107"/>
    </location>
</feature>
<feature type="compositionally biased region" description="Pro residues" evidence="2">
    <location>
        <begin position="658"/>
        <end position="667"/>
    </location>
</feature>
<dbReference type="InterPro" id="IPR049146">
    <property type="entry name" value="FAM186A_B_C"/>
</dbReference>
<feature type="coiled-coil region" evidence="1">
    <location>
        <begin position="1369"/>
        <end position="1396"/>
    </location>
</feature>
<organism evidence="5 6">
    <name type="scientific">Phrynosoma platyrhinos</name>
    <name type="common">Desert horned lizard</name>
    <dbReference type="NCBI Taxonomy" id="52577"/>
    <lineage>
        <taxon>Eukaryota</taxon>
        <taxon>Metazoa</taxon>
        <taxon>Chordata</taxon>
        <taxon>Craniata</taxon>
        <taxon>Vertebrata</taxon>
        <taxon>Euteleostomi</taxon>
        <taxon>Lepidosauria</taxon>
        <taxon>Squamata</taxon>
        <taxon>Bifurcata</taxon>
        <taxon>Unidentata</taxon>
        <taxon>Episquamata</taxon>
        <taxon>Toxicofera</taxon>
        <taxon>Iguania</taxon>
        <taxon>Phrynosomatidae</taxon>
        <taxon>Phrynosomatinae</taxon>
        <taxon>Phrynosoma</taxon>
    </lineage>
</organism>
<feature type="coiled-coil region" evidence="1">
    <location>
        <begin position="1425"/>
        <end position="1473"/>
    </location>
</feature>
<evidence type="ECO:0000256" key="2">
    <source>
        <dbReference type="SAM" id="MobiDB-lite"/>
    </source>
</evidence>
<keyword evidence="6" id="KW-1185">Reference proteome</keyword>
<feature type="compositionally biased region" description="Basic and acidic residues" evidence="2">
    <location>
        <begin position="1153"/>
        <end position="1174"/>
    </location>
</feature>
<feature type="compositionally biased region" description="Basic and acidic residues" evidence="2">
    <location>
        <begin position="766"/>
        <end position="782"/>
    </location>
</feature>
<feature type="compositionally biased region" description="Basic and acidic residues" evidence="2">
    <location>
        <begin position="896"/>
        <end position="908"/>
    </location>
</feature>
<feature type="compositionally biased region" description="Basic and acidic residues" evidence="2">
    <location>
        <begin position="421"/>
        <end position="444"/>
    </location>
</feature>
<keyword evidence="1" id="KW-0175">Coiled coil</keyword>
<feature type="region of interest" description="Disordered" evidence="2">
    <location>
        <begin position="1091"/>
        <end position="1118"/>
    </location>
</feature>
<feature type="compositionally biased region" description="Low complexity" evidence="2">
    <location>
        <begin position="388"/>
        <end position="397"/>
    </location>
</feature>
<accession>A0ABQ7THF8</accession>
<feature type="compositionally biased region" description="Basic and acidic residues" evidence="2">
    <location>
        <begin position="1213"/>
        <end position="1278"/>
    </location>
</feature>
<evidence type="ECO:0008006" key="7">
    <source>
        <dbReference type="Google" id="ProtNLM"/>
    </source>
</evidence>
<feature type="compositionally biased region" description="Basic and acidic residues" evidence="2">
    <location>
        <begin position="398"/>
        <end position="414"/>
    </location>
</feature>
<proteinExistence type="predicted"/>
<feature type="compositionally biased region" description="Low complexity" evidence="2">
    <location>
        <begin position="743"/>
        <end position="755"/>
    </location>
</feature>
<feature type="compositionally biased region" description="Basic and acidic residues" evidence="2">
    <location>
        <begin position="676"/>
        <end position="702"/>
    </location>
</feature>
<name>A0ABQ7THF8_PHRPL</name>
<dbReference type="Pfam" id="PF20870">
    <property type="entry name" value="FAM186A-B_N"/>
    <property type="match status" value="1"/>
</dbReference>
<dbReference type="InterPro" id="IPR049144">
    <property type="entry name" value="FAM186A_B_N"/>
</dbReference>
<feature type="region of interest" description="Disordered" evidence="2">
    <location>
        <begin position="388"/>
        <end position="447"/>
    </location>
</feature>
<evidence type="ECO:0000256" key="1">
    <source>
        <dbReference type="SAM" id="Coils"/>
    </source>
</evidence>
<feature type="domain" description="FAM186A/B C-terminal" evidence="3">
    <location>
        <begin position="1629"/>
        <end position="1801"/>
    </location>
</feature>
<feature type="compositionally biased region" description="Basic and acidic residues" evidence="2">
    <location>
        <begin position="604"/>
        <end position="618"/>
    </location>
</feature>
<feature type="compositionally biased region" description="Basic and acidic residues" evidence="2">
    <location>
        <begin position="917"/>
        <end position="928"/>
    </location>
</feature>
<evidence type="ECO:0000259" key="4">
    <source>
        <dbReference type="Pfam" id="PF20870"/>
    </source>
</evidence>
<dbReference type="PANTHER" id="PTHR33590:SF1">
    <property type="entry name" value="PDZ DOMAIN-CONTAINING PROTEIN"/>
    <property type="match status" value="1"/>
</dbReference>
<protein>
    <recommendedName>
        <fullName evidence="7">Protein FAM186A</fullName>
    </recommendedName>
</protein>